<dbReference type="OMA" id="SEAYYMA"/>
<evidence type="ECO:0000313" key="11">
    <source>
        <dbReference type="Proteomes" id="UP000007797"/>
    </source>
</evidence>
<sequence length="381" mass="41892">MMLSKNLTQSLLRYTSNGAITKNASSRGFHTSKVLLAGGPSTPINYPSLEIPNAGETQKMNLFQAINNAMDISLRTDEKACVFGEDVGFGGVFRCSVDLRNKYGAKRVFNTPLCEQGIAGFAIGLAAQGATAIAEIQFADYIFPAFDQIVNEAAKYRYRSGGQFDCGSLTFRSPYGAVGHGGHYHSQSPESYFAQTPGLKVVMPATPIEAKGLLLASIRDKNPVVFFEPKLLYRSAVEDVPIGDYEIELGRARIVQEGSDLTLVGWGAQMKVLMQAAQMAKEKLGLSIELIDLRTILPWDVECVEKSVKKTGRLIISHEAPKTGGWAAEISSAIQERCFLHLESPIQRVCGYDTPFPLIFEKFYLPDHLKNFEAIKKSINY</sequence>
<dbReference type="SMART" id="SM00861">
    <property type="entry name" value="Transket_pyr"/>
    <property type="match status" value="1"/>
</dbReference>
<dbReference type="SUPFAM" id="SSF52518">
    <property type="entry name" value="Thiamin diphosphate-binding fold (THDP-binding)"/>
    <property type="match status" value="1"/>
</dbReference>
<dbReference type="FunFam" id="3.40.50.920:FF:000004">
    <property type="entry name" value="2-oxoisovalerate dehydrogenase subunit beta 1, mitochondrial"/>
    <property type="match status" value="1"/>
</dbReference>
<evidence type="ECO:0000256" key="8">
    <source>
        <dbReference type="ARBA" id="ARBA00082400"/>
    </source>
</evidence>
<dbReference type="InterPro" id="IPR005475">
    <property type="entry name" value="Transketolase-like_Pyr-bd"/>
</dbReference>
<evidence type="ECO:0000256" key="3">
    <source>
        <dbReference type="ARBA" id="ARBA00012277"/>
    </source>
</evidence>
<comment type="cofactor">
    <cofactor evidence="1">
        <name>thiamine diphosphate</name>
        <dbReference type="ChEBI" id="CHEBI:58937"/>
    </cofactor>
</comment>
<dbReference type="CDD" id="cd07036">
    <property type="entry name" value="TPP_PYR_E1-PDHc-beta_like"/>
    <property type="match status" value="1"/>
</dbReference>
<accession>F4PYF2</accession>
<keyword evidence="4" id="KW-0809">Transit peptide</keyword>
<dbReference type="Gene3D" id="3.40.50.970">
    <property type="match status" value="1"/>
</dbReference>
<dbReference type="Proteomes" id="UP000007797">
    <property type="component" value="Unassembled WGS sequence"/>
</dbReference>
<dbReference type="AlphaFoldDB" id="F4PYF2"/>
<dbReference type="GeneID" id="14871481"/>
<dbReference type="FunFam" id="3.40.50.970:FF:000001">
    <property type="entry name" value="Pyruvate dehydrogenase E1 beta subunit"/>
    <property type="match status" value="1"/>
</dbReference>
<dbReference type="RefSeq" id="XP_004357690.1">
    <property type="nucleotide sequence ID" value="XM_004357633.1"/>
</dbReference>
<gene>
    <name evidence="10" type="primary">bkdB</name>
    <name evidence="10" type="ORF">DFA_02206</name>
</gene>
<dbReference type="InterPro" id="IPR009014">
    <property type="entry name" value="Transketo_C/PFOR_II"/>
</dbReference>
<dbReference type="STRING" id="1054147.F4PYF2"/>
<evidence type="ECO:0000313" key="10">
    <source>
        <dbReference type="EMBL" id="EGG19419.1"/>
    </source>
</evidence>
<dbReference type="PANTHER" id="PTHR42980:SF1">
    <property type="entry name" value="2-OXOISOVALERATE DEHYDROGENASE SUBUNIT BETA, MITOCHONDRIAL"/>
    <property type="match status" value="1"/>
</dbReference>
<keyword evidence="11" id="KW-1185">Reference proteome</keyword>
<evidence type="ECO:0000256" key="6">
    <source>
        <dbReference type="ARBA" id="ARBA00023128"/>
    </source>
</evidence>
<feature type="domain" description="Transketolase-like pyrimidine-binding" evidence="9">
    <location>
        <begin position="60"/>
        <end position="235"/>
    </location>
</feature>
<evidence type="ECO:0000256" key="4">
    <source>
        <dbReference type="ARBA" id="ARBA00022946"/>
    </source>
</evidence>
<keyword evidence="5" id="KW-0560">Oxidoreductase</keyword>
<dbReference type="GO" id="GO:0009083">
    <property type="term" value="P:branched-chain amino acid catabolic process"/>
    <property type="evidence" value="ECO:0007669"/>
    <property type="project" value="TreeGrafter"/>
</dbReference>
<dbReference type="GO" id="GO:0007584">
    <property type="term" value="P:response to nutrient"/>
    <property type="evidence" value="ECO:0007669"/>
    <property type="project" value="TreeGrafter"/>
</dbReference>
<dbReference type="InterPro" id="IPR029061">
    <property type="entry name" value="THDP-binding"/>
</dbReference>
<dbReference type="InterPro" id="IPR033248">
    <property type="entry name" value="Transketolase_C"/>
</dbReference>
<evidence type="ECO:0000256" key="5">
    <source>
        <dbReference type="ARBA" id="ARBA00023002"/>
    </source>
</evidence>
<evidence type="ECO:0000256" key="7">
    <source>
        <dbReference type="ARBA" id="ARBA00051764"/>
    </source>
</evidence>
<comment type="catalytic activity">
    <reaction evidence="7">
        <text>N(6)-[(R)-lipoyl]-L-lysyl-[protein] + 3-methyl-2-oxobutanoate + H(+) = N(6)-[(R)-S(8)-2-methylpropanoyldihydrolipoyl]-L-lysyl-[protein] + CO2</text>
        <dbReference type="Rhea" id="RHEA:13457"/>
        <dbReference type="Rhea" id="RHEA-COMP:10474"/>
        <dbReference type="Rhea" id="RHEA-COMP:10497"/>
        <dbReference type="ChEBI" id="CHEBI:11851"/>
        <dbReference type="ChEBI" id="CHEBI:15378"/>
        <dbReference type="ChEBI" id="CHEBI:16526"/>
        <dbReference type="ChEBI" id="CHEBI:83099"/>
        <dbReference type="ChEBI" id="CHEBI:83142"/>
        <dbReference type="EC" id="1.2.4.4"/>
    </reaction>
    <physiologicalReaction direction="left-to-right" evidence="7">
        <dbReference type="Rhea" id="RHEA:13458"/>
    </physiologicalReaction>
</comment>
<dbReference type="Pfam" id="PF02780">
    <property type="entry name" value="Transketolase_C"/>
    <property type="match status" value="1"/>
</dbReference>
<dbReference type="EMBL" id="GL883015">
    <property type="protein sequence ID" value="EGG19419.1"/>
    <property type="molecule type" value="Genomic_DNA"/>
</dbReference>
<evidence type="ECO:0000256" key="1">
    <source>
        <dbReference type="ARBA" id="ARBA00001964"/>
    </source>
</evidence>
<comment type="subcellular location">
    <subcellularLocation>
        <location evidence="2">Mitochondrion matrix</location>
    </subcellularLocation>
</comment>
<name>F4PYF2_CACFS</name>
<dbReference type="Pfam" id="PF02779">
    <property type="entry name" value="Transket_pyr"/>
    <property type="match status" value="1"/>
</dbReference>
<dbReference type="GO" id="GO:0003863">
    <property type="term" value="F:branched-chain 2-oxo acid dehydrogenase activity"/>
    <property type="evidence" value="ECO:0007669"/>
    <property type="project" value="UniProtKB-EC"/>
</dbReference>
<dbReference type="OrthoDB" id="878at2759"/>
<reference evidence="11" key="1">
    <citation type="journal article" date="2011" name="Genome Res.">
        <title>Phylogeny-wide analysis of social amoeba genomes highlights ancient origins for complex intercellular communication.</title>
        <authorList>
            <person name="Heidel A.J."/>
            <person name="Lawal H.M."/>
            <person name="Felder M."/>
            <person name="Schilde C."/>
            <person name="Helps N.R."/>
            <person name="Tunggal B."/>
            <person name="Rivero F."/>
            <person name="John U."/>
            <person name="Schleicher M."/>
            <person name="Eichinger L."/>
            <person name="Platzer M."/>
            <person name="Noegel A.A."/>
            <person name="Schaap P."/>
            <person name="Gloeckner G."/>
        </authorList>
    </citation>
    <scope>NUCLEOTIDE SEQUENCE [LARGE SCALE GENOMIC DNA]</scope>
    <source>
        <strain evidence="11">SH3</strain>
    </source>
</reference>
<proteinExistence type="predicted"/>
<evidence type="ECO:0000259" key="9">
    <source>
        <dbReference type="SMART" id="SM00861"/>
    </source>
</evidence>
<dbReference type="PANTHER" id="PTHR42980">
    <property type="entry name" value="2-OXOISOVALERATE DEHYDROGENASE SUBUNIT BETA-RELATED"/>
    <property type="match status" value="1"/>
</dbReference>
<keyword evidence="6" id="KW-0496">Mitochondrion</keyword>
<dbReference type="GO" id="GO:0005759">
    <property type="term" value="C:mitochondrial matrix"/>
    <property type="evidence" value="ECO:0007669"/>
    <property type="project" value="UniProtKB-SubCell"/>
</dbReference>
<dbReference type="Gene3D" id="3.40.50.920">
    <property type="match status" value="1"/>
</dbReference>
<dbReference type="SUPFAM" id="SSF52922">
    <property type="entry name" value="TK C-terminal domain-like"/>
    <property type="match status" value="1"/>
</dbReference>
<dbReference type="KEGG" id="dfa:DFA_02206"/>
<organism evidence="10 11">
    <name type="scientific">Cavenderia fasciculata</name>
    <name type="common">Slime mold</name>
    <name type="synonym">Dictyostelium fasciculatum</name>
    <dbReference type="NCBI Taxonomy" id="261658"/>
    <lineage>
        <taxon>Eukaryota</taxon>
        <taxon>Amoebozoa</taxon>
        <taxon>Evosea</taxon>
        <taxon>Eumycetozoa</taxon>
        <taxon>Dictyostelia</taxon>
        <taxon>Acytosteliales</taxon>
        <taxon>Cavenderiaceae</taxon>
        <taxon>Cavenderia</taxon>
    </lineage>
</organism>
<protein>
    <recommendedName>
        <fullName evidence="3">3-methyl-2-oxobutanoate dehydrogenase (2-methylpropanoyl-transferring)</fullName>
        <ecNumber evidence="3">1.2.4.4</ecNumber>
    </recommendedName>
    <alternativeName>
        <fullName evidence="8">Branched-chain alpha-keto acid dehydrogenase E1 component beta chain</fullName>
    </alternativeName>
</protein>
<evidence type="ECO:0000256" key="2">
    <source>
        <dbReference type="ARBA" id="ARBA00004305"/>
    </source>
</evidence>
<dbReference type="EC" id="1.2.4.4" evidence="3"/>